<dbReference type="EMBL" id="BAAATZ010000003">
    <property type="protein sequence ID" value="GAA2719929.1"/>
    <property type="molecule type" value="Genomic_DNA"/>
</dbReference>
<evidence type="ECO:0000313" key="1">
    <source>
        <dbReference type="EMBL" id="GAA2719929.1"/>
    </source>
</evidence>
<dbReference type="RefSeq" id="WP_344448615.1">
    <property type="nucleotide sequence ID" value="NZ_BAAATZ010000003.1"/>
</dbReference>
<keyword evidence="2" id="KW-1185">Reference proteome</keyword>
<dbReference type="InterPro" id="IPR035936">
    <property type="entry name" value="BB2672"/>
</dbReference>
<dbReference type="Pfam" id="PF06684">
    <property type="entry name" value="AA_synth"/>
    <property type="match status" value="1"/>
</dbReference>
<gene>
    <name evidence="1" type="ORF">GCM10010439_06700</name>
</gene>
<organism evidence="1 2">
    <name type="scientific">Actinocorallia aurantiaca</name>
    <dbReference type="NCBI Taxonomy" id="46204"/>
    <lineage>
        <taxon>Bacteria</taxon>
        <taxon>Bacillati</taxon>
        <taxon>Actinomycetota</taxon>
        <taxon>Actinomycetes</taxon>
        <taxon>Streptosporangiales</taxon>
        <taxon>Thermomonosporaceae</taxon>
        <taxon>Actinocorallia</taxon>
    </lineage>
</organism>
<name>A0ABP6GDZ7_9ACTN</name>
<protein>
    <submittedName>
        <fullName evidence="1">Amino acid synthesis family protein</fullName>
    </submittedName>
</protein>
<accession>A0ABP6GDZ7</accession>
<dbReference type="Gene3D" id="3.30.1330.110">
    <property type="entry name" value="BB2672"/>
    <property type="match status" value="1"/>
</dbReference>
<dbReference type="Proteomes" id="UP001501842">
    <property type="component" value="Unassembled WGS sequence"/>
</dbReference>
<evidence type="ECO:0000313" key="2">
    <source>
        <dbReference type="Proteomes" id="UP001501842"/>
    </source>
</evidence>
<comment type="caution">
    <text evidence="1">The sequence shown here is derived from an EMBL/GenBank/DDBJ whole genome shotgun (WGS) entry which is preliminary data.</text>
</comment>
<sequence>MAGFPIRRFITQVTEDLSCEGITADKPLRKVVVGAVLANPFAGKYHEDLSAAVEWSPELGKLLGGMAVEVLGEPALSYGKGGIAGTGGSQEHVVSFVTTPFGNALRDAVGGGAAWVSSATCVGAAGTPLTLPLAHKDALYVRDHYDAVTLYPADAPYPDEVLVAVAVANRGRLNARLGGISADEVVGKDGLT</sequence>
<dbReference type="SUPFAM" id="SSF160519">
    <property type="entry name" value="BB2672-like"/>
    <property type="match status" value="1"/>
</dbReference>
<proteinExistence type="predicted"/>
<reference evidence="2" key="1">
    <citation type="journal article" date="2019" name="Int. J. Syst. Evol. Microbiol.">
        <title>The Global Catalogue of Microorganisms (GCM) 10K type strain sequencing project: providing services to taxonomists for standard genome sequencing and annotation.</title>
        <authorList>
            <consortium name="The Broad Institute Genomics Platform"/>
            <consortium name="The Broad Institute Genome Sequencing Center for Infectious Disease"/>
            <person name="Wu L."/>
            <person name="Ma J."/>
        </authorList>
    </citation>
    <scope>NUCLEOTIDE SEQUENCE [LARGE SCALE GENOMIC DNA]</scope>
    <source>
        <strain evidence="2">JCM 8201</strain>
    </source>
</reference>
<dbReference type="InterPro" id="IPR009569">
    <property type="entry name" value="AA_synth_put"/>
</dbReference>